<dbReference type="AlphaFoldDB" id="A0A1H5ND96"/>
<dbReference type="CDD" id="cd03293">
    <property type="entry name" value="ABC_NrtD_SsuB_transporters"/>
    <property type="match status" value="1"/>
</dbReference>
<dbReference type="SMART" id="SM00382">
    <property type="entry name" value="AAA"/>
    <property type="match status" value="1"/>
</dbReference>
<dbReference type="GO" id="GO:0005524">
    <property type="term" value="F:ATP binding"/>
    <property type="evidence" value="ECO:0007669"/>
    <property type="project" value="UniProtKB-KW"/>
</dbReference>
<dbReference type="RefSeq" id="WP_089775235.1">
    <property type="nucleotide sequence ID" value="NZ_FNTX01000002.1"/>
</dbReference>
<reference evidence="6" key="1">
    <citation type="submission" date="2016-10" db="EMBL/GenBank/DDBJ databases">
        <authorList>
            <person name="Varghese N."/>
            <person name="Submissions S."/>
        </authorList>
    </citation>
    <scope>NUCLEOTIDE SEQUENCE [LARGE SCALE GENOMIC DNA]</scope>
    <source>
        <strain evidence="6">DSM 21368</strain>
    </source>
</reference>
<dbReference type="InterPro" id="IPR003439">
    <property type="entry name" value="ABC_transporter-like_ATP-bd"/>
</dbReference>
<evidence type="ECO:0000313" key="6">
    <source>
        <dbReference type="Proteomes" id="UP000199220"/>
    </source>
</evidence>
<keyword evidence="2" id="KW-0547">Nucleotide-binding</keyword>
<dbReference type="Gene3D" id="3.40.50.300">
    <property type="entry name" value="P-loop containing nucleotide triphosphate hydrolases"/>
    <property type="match status" value="1"/>
</dbReference>
<dbReference type="InterPro" id="IPR003593">
    <property type="entry name" value="AAA+_ATPase"/>
</dbReference>
<accession>A0A1H5ND96</accession>
<dbReference type="Proteomes" id="UP000199220">
    <property type="component" value="Unassembled WGS sequence"/>
</dbReference>
<keyword evidence="1" id="KW-0813">Transport</keyword>
<evidence type="ECO:0000256" key="1">
    <source>
        <dbReference type="ARBA" id="ARBA00022448"/>
    </source>
</evidence>
<evidence type="ECO:0000313" key="5">
    <source>
        <dbReference type="EMBL" id="SEE98638.1"/>
    </source>
</evidence>
<feature type="domain" description="ABC transporter" evidence="4">
    <location>
        <begin position="3"/>
        <end position="235"/>
    </location>
</feature>
<dbReference type="EMBL" id="FNTX01000002">
    <property type="protein sequence ID" value="SEE98638.1"/>
    <property type="molecule type" value="Genomic_DNA"/>
</dbReference>
<dbReference type="Pfam" id="PF00005">
    <property type="entry name" value="ABC_tran"/>
    <property type="match status" value="1"/>
</dbReference>
<evidence type="ECO:0000256" key="2">
    <source>
        <dbReference type="ARBA" id="ARBA00022741"/>
    </source>
</evidence>
<gene>
    <name evidence="5" type="ORF">SAMN04488554_4132</name>
</gene>
<dbReference type="PANTHER" id="PTHR42788">
    <property type="entry name" value="TAURINE IMPORT ATP-BINDING PROTEIN-RELATED"/>
    <property type="match status" value="1"/>
</dbReference>
<name>A0A1H5ND96_9MICO</name>
<dbReference type="OrthoDB" id="8773773at2"/>
<sequence length="259" mass="28897">MSLILDQVSQRYITDGGEVVHALADTTLTVDTGSFVCVVGPSGCGKTTLLKILAGFLKPTGGQASVDDEPITAPSWKRGVVFQHANLYPWLTVRKNVELGLRFRGIAPAKRREVAEECLALVGLVGFEDKKTYELSGGMQQRTQIARVLANDPEIILMDEPFGALDALTRERLQMDLLRISRERRKTVFFITHSVEEAVFLGDRVLVMSPRPGRVVLDEEVRISQTYGRLLPGKELRSTPEFVELRDRIADQIYEGQEL</sequence>
<keyword evidence="6" id="KW-1185">Reference proteome</keyword>
<keyword evidence="3 5" id="KW-0067">ATP-binding</keyword>
<dbReference type="InterPro" id="IPR050166">
    <property type="entry name" value="ABC_transporter_ATP-bind"/>
</dbReference>
<dbReference type="GO" id="GO:0016887">
    <property type="term" value="F:ATP hydrolysis activity"/>
    <property type="evidence" value="ECO:0007669"/>
    <property type="project" value="InterPro"/>
</dbReference>
<dbReference type="STRING" id="648782.SAMN04488554_4132"/>
<protein>
    <submittedName>
        <fullName evidence="5">Taurine transport system ATP-binding protein</fullName>
    </submittedName>
</protein>
<dbReference type="PANTHER" id="PTHR42788:SF13">
    <property type="entry name" value="ALIPHATIC SULFONATES IMPORT ATP-BINDING PROTEIN SSUB"/>
    <property type="match status" value="1"/>
</dbReference>
<dbReference type="InterPro" id="IPR027417">
    <property type="entry name" value="P-loop_NTPase"/>
</dbReference>
<evidence type="ECO:0000259" key="4">
    <source>
        <dbReference type="PROSITE" id="PS50893"/>
    </source>
</evidence>
<evidence type="ECO:0000256" key="3">
    <source>
        <dbReference type="ARBA" id="ARBA00022840"/>
    </source>
</evidence>
<dbReference type="PROSITE" id="PS50893">
    <property type="entry name" value="ABC_TRANSPORTER_2"/>
    <property type="match status" value="1"/>
</dbReference>
<organism evidence="5 6">
    <name type="scientific">Ruania alba</name>
    <dbReference type="NCBI Taxonomy" id="648782"/>
    <lineage>
        <taxon>Bacteria</taxon>
        <taxon>Bacillati</taxon>
        <taxon>Actinomycetota</taxon>
        <taxon>Actinomycetes</taxon>
        <taxon>Micrococcales</taxon>
        <taxon>Ruaniaceae</taxon>
        <taxon>Ruania</taxon>
    </lineage>
</organism>
<dbReference type="SUPFAM" id="SSF52540">
    <property type="entry name" value="P-loop containing nucleoside triphosphate hydrolases"/>
    <property type="match status" value="1"/>
</dbReference>
<proteinExistence type="predicted"/>